<name>A0A418M3G8_9BACT</name>
<dbReference type="Proteomes" id="UP000283523">
    <property type="component" value="Unassembled WGS sequence"/>
</dbReference>
<proteinExistence type="predicted"/>
<evidence type="ECO:0000313" key="1">
    <source>
        <dbReference type="EMBL" id="RIV20312.1"/>
    </source>
</evidence>
<reference evidence="1 2" key="1">
    <citation type="submission" date="2018-08" db="EMBL/GenBank/DDBJ databases">
        <title>Fibrisoma montanum sp. nov., isolated from Danxia mountain soil.</title>
        <authorList>
            <person name="Huang Y."/>
        </authorList>
    </citation>
    <scope>NUCLEOTIDE SEQUENCE [LARGE SCALE GENOMIC DNA]</scope>
    <source>
        <strain evidence="1 2">HYT19</strain>
    </source>
</reference>
<sequence>MILTINYKGIPISAVIESGKLTTDELSGLKQVMDLVDERAGKEQTCNLTCNLSGSDLTLAHERATVYRKGFKS</sequence>
<organism evidence="1 2">
    <name type="scientific">Fibrisoma montanum</name>
    <dbReference type="NCBI Taxonomy" id="2305895"/>
    <lineage>
        <taxon>Bacteria</taxon>
        <taxon>Pseudomonadati</taxon>
        <taxon>Bacteroidota</taxon>
        <taxon>Cytophagia</taxon>
        <taxon>Cytophagales</taxon>
        <taxon>Spirosomataceae</taxon>
        <taxon>Fibrisoma</taxon>
    </lineage>
</organism>
<evidence type="ECO:0000313" key="2">
    <source>
        <dbReference type="Proteomes" id="UP000283523"/>
    </source>
</evidence>
<comment type="caution">
    <text evidence="1">The sequence shown here is derived from an EMBL/GenBank/DDBJ whole genome shotgun (WGS) entry which is preliminary data.</text>
</comment>
<protein>
    <submittedName>
        <fullName evidence="1">Uncharacterized protein</fullName>
    </submittedName>
</protein>
<keyword evidence="2" id="KW-1185">Reference proteome</keyword>
<accession>A0A418M3G8</accession>
<gene>
    <name evidence="1" type="ORF">DYU11_19875</name>
</gene>
<dbReference type="AlphaFoldDB" id="A0A418M3G8"/>
<dbReference type="EMBL" id="QXED01000006">
    <property type="protein sequence ID" value="RIV20312.1"/>
    <property type="molecule type" value="Genomic_DNA"/>
</dbReference>